<sequence>MERLYLMNAVRNLERAKEFFEIPSSPREDVIFDLVELDKIKLGENFSVTVNIENKSSQVRTVKAAVSAATIFYTGIKDKVVKKASGTFKIMPNKKDQLKLVVEASEYMDKLVEYCLMKIYAIATVEETNETWADEDDFEVTKPKLDIQVTHKVSANEPATVIFSFTNPLQKTLTRCLVKYECPGVTKPQSVPFSWPPRRRAGRVHDGGYAEPRASDKRELHNQWDIGPEETVIIEHVFTAKAAAGEVNLVGGFSSRELVDITGSAVIEVF</sequence>
<dbReference type="Pfam" id="PF00927">
    <property type="entry name" value="Transglut_C"/>
    <property type="match status" value="1"/>
</dbReference>
<dbReference type="Proteomes" id="UP001159363">
    <property type="component" value="Chromosome 1"/>
</dbReference>
<dbReference type="InterPro" id="IPR050779">
    <property type="entry name" value="Transglutaminase"/>
</dbReference>
<dbReference type="SUPFAM" id="SSF49309">
    <property type="entry name" value="Transglutaminase, two C-terminal domains"/>
    <property type="match status" value="2"/>
</dbReference>
<name>A0ABQ9INT3_9NEOP</name>
<evidence type="ECO:0000259" key="1">
    <source>
        <dbReference type="Pfam" id="PF00927"/>
    </source>
</evidence>
<dbReference type="PANTHER" id="PTHR11590">
    <property type="entry name" value="PROTEIN-GLUTAMINE GAMMA-GLUTAMYLTRANSFERASE"/>
    <property type="match status" value="1"/>
</dbReference>
<proteinExistence type="predicted"/>
<reference evidence="2 3" key="1">
    <citation type="submission" date="2023-02" db="EMBL/GenBank/DDBJ databases">
        <title>LHISI_Scaffold_Assembly.</title>
        <authorList>
            <person name="Stuart O.P."/>
            <person name="Cleave R."/>
            <person name="Magrath M.J.L."/>
            <person name="Mikheyev A.S."/>
        </authorList>
    </citation>
    <scope>NUCLEOTIDE SEQUENCE [LARGE SCALE GENOMIC DNA]</scope>
    <source>
        <strain evidence="2">Daus_M_001</strain>
        <tissue evidence="2">Leg muscle</tissue>
    </source>
</reference>
<feature type="domain" description="Transglutaminase C-terminal" evidence="1">
    <location>
        <begin position="37"/>
        <end position="131"/>
    </location>
</feature>
<comment type="caution">
    <text evidence="2">The sequence shown here is derived from an EMBL/GenBank/DDBJ whole genome shotgun (WGS) entry which is preliminary data.</text>
</comment>
<dbReference type="EMBL" id="JARBHB010000001">
    <property type="protein sequence ID" value="KAJ8898334.1"/>
    <property type="molecule type" value="Genomic_DNA"/>
</dbReference>
<protein>
    <recommendedName>
        <fullName evidence="1">Transglutaminase C-terminal domain-containing protein</fullName>
    </recommendedName>
</protein>
<dbReference type="PANTHER" id="PTHR11590:SF40">
    <property type="entry name" value="HEMOCYTE PROTEIN-GLUTAMINE GAMMA-GLUTAMYLTRANSFERASE-LIKE PROTEIN"/>
    <property type="match status" value="1"/>
</dbReference>
<keyword evidence="3" id="KW-1185">Reference proteome</keyword>
<dbReference type="InterPro" id="IPR008958">
    <property type="entry name" value="Transglutaminase_C"/>
</dbReference>
<evidence type="ECO:0000313" key="2">
    <source>
        <dbReference type="EMBL" id="KAJ8898334.1"/>
    </source>
</evidence>
<organism evidence="2 3">
    <name type="scientific">Dryococelus australis</name>
    <dbReference type="NCBI Taxonomy" id="614101"/>
    <lineage>
        <taxon>Eukaryota</taxon>
        <taxon>Metazoa</taxon>
        <taxon>Ecdysozoa</taxon>
        <taxon>Arthropoda</taxon>
        <taxon>Hexapoda</taxon>
        <taxon>Insecta</taxon>
        <taxon>Pterygota</taxon>
        <taxon>Neoptera</taxon>
        <taxon>Polyneoptera</taxon>
        <taxon>Phasmatodea</taxon>
        <taxon>Verophasmatodea</taxon>
        <taxon>Anareolatae</taxon>
        <taxon>Phasmatidae</taxon>
        <taxon>Eurycanthinae</taxon>
        <taxon>Dryococelus</taxon>
    </lineage>
</organism>
<gene>
    <name evidence="2" type="ORF">PR048_003694</name>
</gene>
<evidence type="ECO:0000313" key="3">
    <source>
        <dbReference type="Proteomes" id="UP001159363"/>
    </source>
</evidence>
<accession>A0ABQ9INT3</accession>
<dbReference type="InterPro" id="IPR036238">
    <property type="entry name" value="Transglutaminase_C_sf"/>
</dbReference>
<dbReference type="InterPro" id="IPR013783">
    <property type="entry name" value="Ig-like_fold"/>
</dbReference>
<dbReference type="Gene3D" id="2.60.40.10">
    <property type="entry name" value="Immunoglobulins"/>
    <property type="match status" value="2"/>
</dbReference>